<protein>
    <submittedName>
        <fullName evidence="1">Uncharacterized protein</fullName>
    </submittedName>
</protein>
<evidence type="ECO:0000313" key="1">
    <source>
        <dbReference type="EMBL" id="KAF3591908.1"/>
    </source>
</evidence>
<gene>
    <name evidence="1" type="ORF">DY000_02021953</name>
</gene>
<dbReference type="EMBL" id="QGKV02000299">
    <property type="protein sequence ID" value="KAF3591908.1"/>
    <property type="molecule type" value="Genomic_DNA"/>
</dbReference>
<sequence>MIELVVGSSERSHACLFSRCATQWHITFLYQFLDNAEATLEKEKNDKWERLVESWHIKRKDQIPRQLLEYIMVEDSTLESTNIPSCDPTSDGDREITIEDFLELEEFLELEDGEKLEDLDSSREVTMEDFLELEEWIEEDVMPVLLKSGHSASREEAVDEVSIDAATALSIDILKGVSINGLNESSTDTFSRLTYDS</sequence>
<evidence type="ECO:0000313" key="2">
    <source>
        <dbReference type="Proteomes" id="UP000266723"/>
    </source>
</evidence>
<keyword evidence="2" id="KW-1185">Reference proteome</keyword>
<reference evidence="1 2" key="1">
    <citation type="journal article" date="2020" name="BMC Genomics">
        <title>Intraspecific diversification of the crop wild relative Brassica cretica Lam. using demographic model selection.</title>
        <authorList>
            <person name="Kioukis A."/>
            <person name="Michalopoulou V.A."/>
            <person name="Briers L."/>
            <person name="Pirintsos S."/>
            <person name="Studholme D.J."/>
            <person name="Pavlidis P."/>
            <person name="Sarris P.F."/>
        </authorList>
    </citation>
    <scope>NUCLEOTIDE SEQUENCE [LARGE SCALE GENOMIC DNA]</scope>
    <source>
        <strain evidence="2">cv. PFS-1207/04</strain>
    </source>
</reference>
<accession>A0ABQ7E5U2</accession>
<name>A0ABQ7E5U2_BRACR</name>
<organism evidence="1 2">
    <name type="scientific">Brassica cretica</name>
    <name type="common">Mustard</name>
    <dbReference type="NCBI Taxonomy" id="69181"/>
    <lineage>
        <taxon>Eukaryota</taxon>
        <taxon>Viridiplantae</taxon>
        <taxon>Streptophyta</taxon>
        <taxon>Embryophyta</taxon>
        <taxon>Tracheophyta</taxon>
        <taxon>Spermatophyta</taxon>
        <taxon>Magnoliopsida</taxon>
        <taxon>eudicotyledons</taxon>
        <taxon>Gunneridae</taxon>
        <taxon>Pentapetalae</taxon>
        <taxon>rosids</taxon>
        <taxon>malvids</taxon>
        <taxon>Brassicales</taxon>
        <taxon>Brassicaceae</taxon>
        <taxon>Brassiceae</taxon>
        <taxon>Brassica</taxon>
    </lineage>
</organism>
<dbReference type="Proteomes" id="UP000266723">
    <property type="component" value="Unassembled WGS sequence"/>
</dbReference>
<proteinExistence type="predicted"/>
<comment type="caution">
    <text evidence="1">The sequence shown here is derived from an EMBL/GenBank/DDBJ whole genome shotgun (WGS) entry which is preliminary data.</text>
</comment>